<dbReference type="GeneID" id="30027003"/>
<evidence type="ECO:0000313" key="2">
    <source>
        <dbReference type="Proteomes" id="UP000092555"/>
    </source>
</evidence>
<proteinExistence type="predicted"/>
<name>A0A1A0HAU9_9ASCO</name>
<dbReference type="OrthoDB" id="4093788at2759"/>
<reference evidence="1 2" key="1">
    <citation type="submission" date="2016-05" db="EMBL/GenBank/DDBJ databases">
        <title>Comparative genomics of biotechnologically important yeasts.</title>
        <authorList>
            <consortium name="DOE Joint Genome Institute"/>
            <person name="Riley R."/>
            <person name="Haridas S."/>
            <person name="Wolfe K.H."/>
            <person name="Lopes M.R."/>
            <person name="Hittinger C.T."/>
            <person name="Goker M."/>
            <person name="Salamov A."/>
            <person name="Wisecaver J."/>
            <person name="Long T.M."/>
            <person name="Aerts A.L."/>
            <person name="Barry K."/>
            <person name="Choi C."/>
            <person name="Clum A."/>
            <person name="Coughlan A.Y."/>
            <person name="Deshpande S."/>
            <person name="Douglass A.P."/>
            <person name="Hanson S.J."/>
            <person name="Klenk H.-P."/>
            <person name="LaButti K."/>
            <person name="Lapidus A."/>
            <person name="Lindquist E."/>
            <person name="Lipzen A."/>
            <person name="Meier-kolthoff J.P."/>
            <person name="Ohm R.A."/>
            <person name="Otillar R.P."/>
            <person name="Pangilinan J."/>
            <person name="Peng Y."/>
            <person name="Rokas A."/>
            <person name="Rosa C.A."/>
            <person name="Scheuner C."/>
            <person name="Sibirny A.A."/>
            <person name="Slot J.C."/>
            <person name="Stielow J.B."/>
            <person name="Sun H."/>
            <person name="Kurtzman C.P."/>
            <person name="Blackwell M."/>
            <person name="Grigoriev I.V."/>
            <person name="Jeffries T.W."/>
        </authorList>
    </citation>
    <scope>NUCLEOTIDE SEQUENCE [LARGE SCALE GENOMIC DNA]</scope>
    <source>
        <strain evidence="1 2">NRRL YB-4993</strain>
    </source>
</reference>
<sequence length="322" mass="36754">MAPANNWRNRRAGIPRIISSPIICSYWFQQDCFILEPPCPDPTCSAASALEIITKTQNSLHRNMSSQDLILALTVARVAIRKKISCDEAVDIIGESLVQQLRPRRRDRFEPITIRHTRKALVDIAPILLRVKAVCKLNPTAKTVHSLLTLKRAIDAADWTVTIHKSSYLLCYLEESLLLAFSATYTLSRHGEQTKEVLVEMATILFERIEDGDRKLTLHLVATLAQLVFLYLFPDGCDNQYYSLFLSLYGISQPRRPITKHITDKVKLVFVGEVIKFHVEILHIYCNKYDKGLNSHTRSLVKACLLVYDEPDLLEYVDSLSW</sequence>
<comment type="caution">
    <text evidence="1">The sequence shown here is derived from an EMBL/GenBank/DDBJ whole genome shotgun (WGS) entry which is preliminary data.</text>
</comment>
<accession>A0A1A0HAU9</accession>
<dbReference type="AlphaFoldDB" id="A0A1A0HAU9"/>
<dbReference type="EMBL" id="LXTC01000003">
    <property type="protein sequence ID" value="OBA21007.1"/>
    <property type="molecule type" value="Genomic_DNA"/>
</dbReference>
<dbReference type="Proteomes" id="UP000092555">
    <property type="component" value="Unassembled WGS sequence"/>
</dbReference>
<dbReference type="RefSeq" id="XP_018711517.1">
    <property type="nucleotide sequence ID" value="XM_018854027.1"/>
</dbReference>
<protein>
    <submittedName>
        <fullName evidence="1">Uncharacterized protein</fullName>
    </submittedName>
</protein>
<evidence type="ECO:0000313" key="1">
    <source>
        <dbReference type="EMBL" id="OBA21007.1"/>
    </source>
</evidence>
<gene>
    <name evidence="1" type="ORF">METBIDRAFT_11596</name>
</gene>
<organism evidence="1 2">
    <name type="scientific">Metschnikowia bicuspidata var. bicuspidata NRRL YB-4993</name>
    <dbReference type="NCBI Taxonomy" id="869754"/>
    <lineage>
        <taxon>Eukaryota</taxon>
        <taxon>Fungi</taxon>
        <taxon>Dikarya</taxon>
        <taxon>Ascomycota</taxon>
        <taxon>Saccharomycotina</taxon>
        <taxon>Pichiomycetes</taxon>
        <taxon>Metschnikowiaceae</taxon>
        <taxon>Metschnikowia</taxon>
    </lineage>
</organism>
<keyword evidence="2" id="KW-1185">Reference proteome</keyword>